<keyword evidence="1" id="KW-0812">Transmembrane</keyword>
<evidence type="ECO:0000259" key="3">
    <source>
        <dbReference type="Pfam" id="PF23585"/>
    </source>
</evidence>
<keyword evidence="5" id="KW-1185">Reference proteome</keyword>
<protein>
    <recommendedName>
        <fullName evidence="3">DUF7137 domain-containing protein</fullName>
    </recommendedName>
</protein>
<name>F0XUQ0_GROCL</name>
<dbReference type="InParanoid" id="F0XUQ0"/>
<sequence>MKASRSFGQLAAAMLSVSTVVAAWPSFLPELDKFIVRRAETSKATTGKTTASANSTTLVGGAGGITLLTPTTVTGATQLYKIGDYVTWVWNYTSLQVTPTALDVLVSCSFATSTYTLTQNMTFETLGSYTWDTAAYETDHVNAQLLTQEYTLIIYDADSKMTAAAEAGYLDTYDSFTFGMYAAQSYTGLADGWTCATCSGAVSDMEKRALGFALTMSMVTVLSFTWFVTGMRLTL</sequence>
<accession>F0XUQ0</accession>
<dbReference type="RefSeq" id="XP_014167904.1">
    <property type="nucleotide sequence ID" value="XM_014312429.1"/>
</dbReference>
<organism evidence="5">
    <name type="scientific">Grosmannia clavigera (strain kw1407 / UAMH 11150)</name>
    <name type="common">Blue stain fungus</name>
    <name type="synonym">Graphiocladiella clavigera</name>
    <dbReference type="NCBI Taxonomy" id="655863"/>
    <lineage>
        <taxon>Eukaryota</taxon>
        <taxon>Fungi</taxon>
        <taxon>Dikarya</taxon>
        <taxon>Ascomycota</taxon>
        <taxon>Pezizomycotina</taxon>
        <taxon>Sordariomycetes</taxon>
        <taxon>Sordariomycetidae</taxon>
        <taxon>Ophiostomatales</taxon>
        <taxon>Ophiostomataceae</taxon>
        <taxon>Leptographium</taxon>
    </lineage>
</organism>
<keyword evidence="1" id="KW-1133">Transmembrane helix</keyword>
<dbReference type="HOGENOM" id="CLU_058864_0_0_1"/>
<keyword evidence="2" id="KW-0732">Signal</keyword>
<proteinExistence type="predicted"/>
<keyword evidence="1" id="KW-0472">Membrane</keyword>
<dbReference type="PANTHER" id="PTHR42028:SF1">
    <property type="entry name" value="YALI0E30657P"/>
    <property type="match status" value="1"/>
</dbReference>
<reference evidence="4 5" key="1">
    <citation type="journal article" date="2011" name="Proc. Natl. Acad. Sci. U.S.A.">
        <title>Genome and transcriptome analyses of the mountain pine beetle-fungal symbiont Grosmannia clavigera, a lodgepole pine pathogen.</title>
        <authorList>
            <person name="DiGuistini S."/>
            <person name="Wang Y."/>
            <person name="Liao N.Y."/>
            <person name="Taylor G."/>
            <person name="Tanguay P."/>
            <person name="Feau N."/>
            <person name="Henrissat B."/>
            <person name="Chan S.K."/>
            <person name="Hesse-Orce U."/>
            <person name="Alamouti S.M."/>
            <person name="Tsui C.K.M."/>
            <person name="Docking R.T."/>
            <person name="Levasseur A."/>
            <person name="Haridas S."/>
            <person name="Robertson G."/>
            <person name="Birol I."/>
            <person name="Holt R.A."/>
            <person name="Marra M.A."/>
            <person name="Hamelin R.C."/>
            <person name="Hirst M."/>
            <person name="Jones S.J.M."/>
            <person name="Bohlmann J."/>
            <person name="Breuil C."/>
        </authorList>
    </citation>
    <scope>NUCLEOTIDE SEQUENCE [LARGE SCALE GENOMIC DNA]</scope>
    <source>
        <strain evidence="5">kw1407 / UAMH 11150</strain>
    </source>
</reference>
<dbReference type="PANTHER" id="PTHR42028">
    <property type="entry name" value="CHROMOSOME 1, WHOLE GENOME SHOTGUN SEQUENCE"/>
    <property type="match status" value="1"/>
</dbReference>
<feature type="chain" id="PRO_5003260445" description="DUF7137 domain-containing protein" evidence="2">
    <location>
        <begin position="23"/>
        <end position="235"/>
    </location>
</feature>
<dbReference type="Proteomes" id="UP000007796">
    <property type="component" value="Unassembled WGS sequence"/>
</dbReference>
<dbReference type="Pfam" id="PF23585">
    <property type="entry name" value="DUF7137"/>
    <property type="match status" value="1"/>
</dbReference>
<dbReference type="eggNOG" id="ENOG502S1TN">
    <property type="taxonomic scope" value="Eukaryota"/>
</dbReference>
<feature type="transmembrane region" description="Helical" evidence="1">
    <location>
        <begin position="209"/>
        <end position="229"/>
    </location>
</feature>
<dbReference type="GeneID" id="25977466"/>
<evidence type="ECO:0000256" key="2">
    <source>
        <dbReference type="SAM" id="SignalP"/>
    </source>
</evidence>
<evidence type="ECO:0000313" key="5">
    <source>
        <dbReference type="Proteomes" id="UP000007796"/>
    </source>
</evidence>
<feature type="domain" description="DUF7137" evidence="3">
    <location>
        <begin position="62"/>
        <end position="197"/>
    </location>
</feature>
<dbReference type="EMBL" id="GL630006">
    <property type="protein sequence ID" value="EFW98421.1"/>
    <property type="molecule type" value="Genomic_DNA"/>
</dbReference>
<dbReference type="InterPro" id="IPR055561">
    <property type="entry name" value="DUF7137"/>
</dbReference>
<dbReference type="OrthoDB" id="2435509at2759"/>
<dbReference type="AlphaFoldDB" id="F0XUQ0"/>
<dbReference type="STRING" id="655863.F0XUQ0"/>
<gene>
    <name evidence="4" type="ORF">CMQ_4273</name>
</gene>
<evidence type="ECO:0000256" key="1">
    <source>
        <dbReference type="SAM" id="Phobius"/>
    </source>
</evidence>
<evidence type="ECO:0000313" key="4">
    <source>
        <dbReference type="EMBL" id="EFW98421.1"/>
    </source>
</evidence>
<feature type="signal peptide" evidence="2">
    <location>
        <begin position="1"/>
        <end position="22"/>
    </location>
</feature>